<feature type="transmembrane region" description="Helical" evidence="2">
    <location>
        <begin position="55"/>
        <end position="75"/>
    </location>
</feature>
<feature type="transmembrane region" description="Helical" evidence="2">
    <location>
        <begin position="236"/>
        <end position="261"/>
    </location>
</feature>
<dbReference type="AlphaFoldDB" id="A0A0B7MET6"/>
<keyword evidence="2" id="KW-0472">Membrane</keyword>
<evidence type="ECO:0000313" key="4">
    <source>
        <dbReference type="EMBL" id="CEO89109.1"/>
    </source>
</evidence>
<keyword evidence="2" id="KW-1133">Transmembrane helix</keyword>
<dbReference type="InterPro" id="IPR045768">
    <property type="entry name" value="SpoIIE_N"/>
</dbReference>
<dbReference type="InterPro" id="IPR001932">
    <property type="entry name" value="PPM-type_phosphatase-like_dom"/>
</dbReference>
<gene>
    <name evidence="4" type="ORF">SSCH_370007</name>
</gene>
<protein>
    <recommendedName>
        <fullName evidence="3">PPM-type phosphatase domain-containing protein</fullName>
    </recommendedName>
</protein>
<dbReference type="SMART" id="SM00331">
    <property type="entry name" value="PP2C_SIG"/>
    <property type="match status" value="1"/>
</dbReference>
<feature type="transmembrane region" description="Helical" evidence="2">
    <location>
        <begin position="281"/>
        <end position="298"/>
    </location>
</feature>
<organism evidence="4 5">
    <name type="scientific">Syntrophaceticus schinkii</name>
    <dbReference type="NCBI Taxonomy" id="499207"/>
    <lineage>
        <taxon>Bacteria</taxon>
        <taxon>Bacillati</taxon>
        <taxon>Bacillota</taxon>
        <taxon>Clostridia</taxon>
        <taxon>Thermoanaerobacterales</taxon>
        <taxon>Thermoanaerobacterales Family III. Incertae Sedis</taxon>
        <taxon>Syntrophaceticus</taxon>
    </lineage>
</organism>
<dbReference type="Gene3D" id="3.60.40.10">
    <property type="entry name" value="PPM-type phosphatase domain"/>
    <property type="match status" value="1"/>
</dbReference>
<feature type="transmembrane region" description="Helical" evidence="2">
    <location>
        <begin position="170"/>
        <end position="189"/>
    </location>
</feature>
<dbReference type="Pfam" id="PF07228">
    <property type="entry name" value="SpoIIE"/>
    <property type="match status" value="1"/>
</dbReference>
<dbReference type="PANTHER" id="PTHR43156:SF2">
    <property type="entry name" value="STAGE II SPORULATION PROTEIN E"/>
    <property type="match status" value="1"/>
</dbReference>
<dbReference type="GO" id="GO:0016791">
    <property type="term" value="F:phosphatase activity"/>
    <property type="evidence" value="ECO:0007669"/>
    <property type="project" value="TreeGrafter"/>
</dbReference>
<keyword evidence="5" id="KW-1185">Reference proteome</keyword>
<dbReference type="Pfam" id="PF19732">
    <property type="entry name" value="SpoIIE_N"/>
    <property type="match status" value="1"/>
</dbReference>
<feature type="transmembrane region" description="Helical" evidence="2">
    <location>
        <begin position="24"/>
        <end position="48"/>
    </location>
</feature>
<dbReference type="InterPro" id="IPR036457">
    <property type="entry name" value="PPM-type-like_dom_sf"/>
</dbReference>
<accession>A0A0B7MET6</accession>
<dbReference type="RefSeq" id="WP_044665137.1">
    <property type="nucleotide sequence ID" value="NZ_CDRZ01000233.1"/>
</dbReference>
<dbReference type="SUPFAM" id="SSF81606">
    <property type="entry name" value="PP2C-like"/>
    <property type="match status" value="1"/>
</dbReference>
<dbReference type="InterPro" id="IPR052016">
    <property type="entry name" value="Bact_Sigma-Reg"/>
</dbReference>
<evidence type="ECO:0000259" key="3">
    <source>
        <dbReference type="SMART" id="SM00331"/>
    </source>
</evidence>
<dbReference type="PANTHER" id="PTHR43156">
    <property type="entry name" value="STAGE II SPORULATION PROTEIN E-RELATED"/>
    <property type="match status" value="1"/>
</dbReference>
<evidence type="ECO:0000256" key="1">
    <source>
        <dbReference type="ARBA" id="ARBA00022801"/>
    </source>
</evidence>
<name>A0A0B7MET6_9FIRM</name>
<feature type="transmembrane region" description="Helical" evidence="2">
    <location>
        <begin position="201"/>
        <end position="224"/>
    </location>
</feature>
<keyword evidence="1" id="KW-0378">Hydrolase</keyword>
<dbReference type="EMBL" id="CDRZ01000233">
    <property type="protein sequence ID" value="CEO89109.1"/>
    <property type="molecule type" value="Genomic_DNA"/>
</dbReference>
<feature type="domain" description="PPM-type phosphatase" evidence="3">
    <location>
        <begin position="315"/>
        <end position="527"/>
    </location>
</feature>
<evidence type="ECO:0000256" key="2">
    <source>
        <dbReference type="SAM" id="Phobius"/>
    </source>
</evidence>
<sequence length="534" mass="57074">MAVVLNKLRQYAADVRAQQINPGWYISSFVLGLAAGRGMLGGLAPFAAPTAAMGAVFFQGRASLPIMAGMIIGLATRPSMYAGLKPYGDYLLVAAIFIIARHYKKYLVDSWFLAALLAGGVNFIAKYICLVAAGAHAGFLPGLFSESALVAVFTIPFHYIFSDYKRQKGLFSALVLVLVYYGLGDFRLGPTNVREVLGRSVLLVVAGSWGAGWGAAAGVILGIFSGSIVTALSRTGFFAATGFCSGILKGCGPPGVILGFFLSSLLFSASYGQPGDLMGHLWASLIAIGVYLVSRRFLPFLPSREKKVSYRMLLKAEVGIAQRAKPLETLCGDSFGISHLEPRRLLLTVSDGMGSGINAARESRIVVKLIEQLLGSGVQPEAAAGIVNTALYLRGGEESAATIDTAVADLDMGSLEFLKVGAPPSFLKRGEVVELIRSVCWPAGILDEVDPMVLAREIVPGDILVMASDGITEANQISDVLDDWLYNYLRDLPVDDAQVIADLILKHALKTAGFENRDDMTVMVVLFGREEELE</sequence>
<keyword evidence="2" id="KW-0812">Transmembrane</keyword>
<reference evidence="5" key="1">
    <citation type="submission" date="2015-01" db="EMBL/GenBank/DDBJ databases">
        <authorList>
            <person name="Manzoor Shahid"/>
            <person name="Zubair Saima"/>
        </authorList>
    </citation>
    <scope>NUCLEOTIDE SEQUENCE [LARGE SCALE GENOMIC DNA]</scope>
    <source>
        <strain evidence="5">Sp3</strain>
    </source>
</reference>
<feature type="transmembrane region" description="Helical" evidence="2">
    <location>
        <begin position="139"/>
        <end position="161"/>
    </location>
</feature>
<dbReference type="Proteomes" id="UP000046155">
    <property type="component" value="Unassembled WGS sequence"/>
</dbReference>
<feature type="transmembrane region" description="Helical" evidence="2">
    <location>
        <begin position="110"/>
        <end position="133"/>
    </location>
</feature>
<evidence type="ECO:0000313" key="5">
    <source>
        <dbReference type="Proteomes" id="UP000046155"/>
    </source>
</evidence>
<proteinExistence type="predicted"/>